<accession>A1ZES6</accession>
<dbReference type="Proteomes" id="UP000004095">
    <property type="component" value="Unassembled WGS sequence"/>
</dbReference>
<dbReference type="EMBL" id="AAWS01000016">
    <property type="protein sequence ID" value="EAY28406.1"/>
    <property type="molecule type" value="Genomic_DNA"/>
</dbReference>
<evidence type="ECO:0000313" key="2">
    <source>
        <dbReference type="EMBL" id="EAY31028.1"/>
    </source>
</evidence>
<organism evidence="2 3">
    <name type="scientific">Microscilla marina ATCC 23134</name>
    <dbReference type="NCBI Taxonomy" id="313606"/>
    <lineage>
        <taxon>Bacteria</taxon>
        <taxon>Pseudomonadati</taxon>
        <taxon>Bacteroidota</taxon>
        <taxon>Cytophagia</taxon>
        <taxon>Cytophagales</taxon>
        <taxon>Microscillaceae</taxon>
        <taxon>Microscilla</taxon>
    </lineage>
</organism>
<dbReference type="EMBL" id="AAWS01000004">
    <property type="protein sequence ID" value="EAY31028.1"/>
    <property type="molecule type" value="Genomic_DNA"/>
</dbReference>
<dbReference type="AlphaFoldDB" id="A1ZES6"/>
<comment type="caution">
    <text evidence="2">The sequence shown here is derived from an EMBL/GenBank/DDBJ whole genome shotgun (WGS) entry which is preliminary data.</text>
</comment>
<evidence type="ECO:0000313" key="3">
    <source>
        <dbReference type="Proteomes" id="UP000004095"/>
    </source>
</evidence>
<proteinExistence type="predicted"/>
<reference evidence="2 3" key="1">
    <citation type="submission" date="2007-01" db="EMBL/GenBank/DDBJ databases">
        <authorList>
            <person name="Haygood M."/>
            <person name="Podell S."/>
            <person name="Anderson C."/>
            <person name="Hopkinson B."/>
            <person name="Roe K."/>
            <person name="Barbeau K."/>
            <person name="Gaasterland T."/>
            <person name="Ferriera S."/>
            <person name="Johnson J."/>
            <person name="Kravitz S."/>
            <person name="Beeson K."/>
            <person name="Sutton G."/>
            <person name="Rogers Y.-H."/>
            <person name="Friedman R."/>
            <person name="Frazier M."/>
            <person name="Venter J.C."/>
        </authorList>
    </citation>
    <scope>NUCLEOTIDE SEQUENCE [LARGE SCALE GENOMIC DNA]</scope>
    <source>
        <strain evidence="2 3">ATCC 23134</strain>
    </source>
</reference>
<sequence length="165" mass="19275">MDQIAIQNRSISLDLFNKIIGRQKISRIFLPIIGWEQIQDQNRENILQAQEDLFAQLNDQLSMPIEGTNLSLIIKLTTLKVRKFCHILSLLDINYIDSKVFKAVDQYNYPRNQYLYKNYSTGAYDLTDSQESVKTYLISHYGKAFWEKKPCMAVIDFSIERVDAI</sequence>
<name>A1ZES6_MICM2</name>
<dbReference type="RefSeq" id="WP_002694174.1">
    <property type="nucleotide sequence ID" value="NZ_AAWS01000004.1"/>
</dbReference>
<evidence type="ECO:0000313" key="1">
    <source>
        <dbReference type="EMBL" id="EAY28406.1"/>
    </source>
</evidence>
<gene>
    <name evidence="1" type="ORF">M23134_03958</name>
    <name evidence="2" type="ORF">M23134_07435</name>
</gene>
<protein>
    <submittedName>
        <fullName evidence="2">Uncharacterized protein</fullName>
    </submittedName>
</protein>
<keyword evidence="3" id="KW-1185">Reference proteome</keyword>